<feature type="transmembrane region" description="Helical" evidence="7">
    <location>
        <begin position="143"/>
        <end position="162"/>
    </location>
</feature>
<dbReference type="EMBL" id="JAZAVK010000077">
    <property type="protein sequence ID" value="KAK7425719.1"/>
    <property type="molecule type" value="Genomic_DNA"/>
</dbReference>
<dbReference type="InterPro" id="IPR049326">
    <property type="entry name" value="Rhodopsin_dom_fungi"/>
</dbReference>
<dbReference type="InterPro" id="IPR052337">
    <property type="entry name" value="SAT4-like"/>
</dbReference>
<dbReference type="PANTHER" id="PTHR33048:SF47">
    <property type="entry name" value="INTEGRAL MEMBRANE PROTEIN-RELATED"/>
    <property type="match status" value="1"/>
</dbReference>
<protein>
    <recommendedName>
        <fullName evidence="8">Rhodopsin domain-containing protein</fullName>
    </recommendedName>
</protein>
<feature type="transmembrane region" description="Helical" evidence="7">
    <location>
        <begin position="61"/>
        <end position="83"/>
    </location>
</feature>
<evidence type="ECO:0000256" key="2">
    <source>
        <dbReference type="ARBA" id="ARBA00022692"/>
    </source>
</evidence>
<feature type="region of interest" description="Disordered" evidence="6">
    <location>
        <begin position="291"/>
        <end position="310"/>
    </location>
</feature>
<gene>
    <name evidence="9" type="ORF">QQZ08_007818</name>
</gene>
<evidence type="ECO:0000256" key="4">
    <source>
        <dbReference type="ARBA" id="ARBA00023136"/>
    </source>
</evidence>
<keyword evidence="3 7" id="KW-1133">Transmembrane helix</keyword>
<reference evidence="9 10" key="1">
    <citation type="journal article" date="2025" name="Microbiol. Resour. Announc.">
        <title>Draft genome sequences for Neonectria magnoliae and Neonectria punicea, canker pathogens of Liriodendron tulipifera and Acer saccharum in West Virginia.</title>
        <authorList>
            <person name="Petronek H.M."/>
            <person name="Kasson M.T."/>
            <person name="Metheny A.M."/>
            <person name="Stauder C.M."/>
            <person name="Lovett B."/>
            <person name="Lynch S.C."/>
            <person name="Garnas J.R."/>
            <person name="Kasson L.R."/>
            <person name="Stajich J.E."/>
        </authorList>
    </citation>
    <scope>NUCLEOTIDE SEQUENCE [LARGE SCALE GENOMIC DNA]</scope>
    <source>
        <strain evidence="9 10">NRRL 64651</strain>
    </source>
</reference>
<comment type="caution">
    <text evidence="9">The sequence shown here is derived from an EMBL/GenBank/DDBJ whole genome shotgun (WGS) entry which is preliminary data.</text>
</comment>
<evidence type="ECO:0000256" key="1">
    <source>
        <dbReference type="ARBA" id="ARBA00004141"/>
    </source>
</evidence>
<dbReference type="PANTHER" id="PTHR33048">
    <property type="entry name" value="PTH11-LIKE INTEGRAL MEMBRANE PROTEIN (AFU_ORTHOLOGUE AFUA_5G11245)"/>
    <property type="match status" value="1"/>
</dbReference>
<dbReference type="Proteomes" id="UP001498421">
    <property type="component" value="Unassembled WGS sequence"/>
</dbReference>
<evidence type="ECO:0000256" key="5">
    <source>
        <dbReference type="ARBA" id="ARBA00038359"/>
    </source>
</evidence>
<feature type="domain" description="Rhodopsin" evidence="8">
    <location>
        <begin position="45"/>
        <end position="281"/>
    </location>
</feature>
<sequence length="379" mass="41859">MAVDSAILAIFGPPPDGLDLKEELVTAYNIVVCVTLGIVTTFVALRFWVRQFKGSKLWYDDWAIVFAIICTSSTVATTILAGIHGAGEHVWSTHISRFITLIKLVYAEPYVYALAVTSTKVSILLLYHRLFRAKVDSNRIFPIMYWSVVSLTAVYPVILWVTMACACRPYLGAKGTCIDMHLFFLVLGIVNILNDIVILLVPIPRILHLHLKKRVKASICGIMLLGSFVCVASIVRIDYLNGLFKNIDAAWRMGPSFAWSSIEPSVAIISACLPTLAPLLRMGRNKSTSNPYYVSDRMGQSGTENHHSRNVAGRFNAGHSRIEDDGVELTHKVQGGDSSSSRGPESQGSSEYDRNITVKTQVSVITQGRGDPSRRKQAR</sequence>
<name>A0ABR1HY42_9HYPO</name>
<comment type="similarity">
    <text evidence="5">Belongs to the SAT4 family.</text>
</comment>
<keyword evidence="2 7" id="KW-0812">Transmembrane</keyword>
<comment type="subcellular location">
    <subcellularLocation>
        <location evidence="1">Membrane</location>
        <topology evidence="1">Multi-pass membrane protein</topology>
    </subcellularLocation>
</comment>
<feature type="transmembrane region" description="Helical" evidence="7">
    <location>
        <begin position="27"/>
        <end position="49"/>
    </location>
</feature>
<evidence type="ECO:0000259" key="8">
    <source>
        <dbReference type="Pfam" id="PF20684"/>
    </source>
</evidence>
<feature type="compositionally biased region" description="Polar residues" evidence="6">
    <location>
        <begin position="291"/>
        <end position="303"/>
    </location>
</feature>
<dbReference type="Pfam" id="PF20684">
    <property type="entry name" value="Fung_rhodopsin"/>
    <property type="match status" value="1"/>
</dbReference>
<accession>A0ABR1HY42</accession>
<proteinExistence type="inferred from homology"/>
<organism evidence="9 10">
    <name type="scientific">Neonectria magnoliae</name>
    <dbReference type="NCBI Taxonomy" id="2732573"/>
    <lineage>
        <taxon>Eukaryota</taxon>
        <taxon>Fungi</taxon>
        <taxon>Dikarya</taxon>
        <taxon>Ascomycota</taxon>
        <taxon>Pezizomycotina</taxon>
        <taxon>Sordariomycetes</taxon>
        <taxon>Hypocreomycetidae</taxon>
        <taxon>Hypocreales</taxon>
        <taxon>Nectriaceae</taxon>
        <taxon>Neonectria</taxon>
    </lineage>
</organism>
<evidence type="ECO:0000256" key="6">
    <source>
        <dbReference type="SAM" id="MobiDB-lite"/>
    </source>
</evidence>
<evidence type="ECO:0000313" key="9">
    <source>
        <dbReference type="EMBL" id="KAK7425719.1"/>
    </source>
</evidence>
<keyword evidence="4 7" id="KW-0472">Membrane</keyword>
<keyword evidence="10" id="KW-1185">Reference proteome</keyword>
<feature type="compositionally biased region" description="Low complexity" evidence="6">
    <location>
        <begin position="335"/>
        <end position="350"/>
    </location>
</feature>
<feature type="transmembrane region" description="Helical" evidence="7">
    <location>
        <begin position="182"/>
        <end position="203"/>
    </location>
</feature>
<evidence type="ECO:0000256" key="7">
    <source>
        <dbReference type="SAM" id="Phobius"/>
    </source>
</evidence>
<feature type="region of interest" description="Disordered" evidence="6">
    <location>
        <begin position="331"/>
        <end position="379"/>
    </location>
</feature>
<feature type="compositionally biased region" description="Polar residues" evidence="6">
    <location>
        <begin position="357"/>
        <end position="366"/>
    </location>
</feature>
<feature type="transmembrane region" description="Helical" evidence="7">
    <location>
        <begin position="110"/>
        <end position="131"/>
    </location>
</feature>
<feature type="transmembrane region" description="Helical" evidence="7">
    <location>
        <begin position="257"/>
        <end position="280"/>
    </location>
</feature>
<evidence type="ECO:0000256" key="3">
    <source>
        <dbReference type="ARBA" id="ARBA00022989"/>
    </source>
</evidence>
<evidence type="ECO:0000313" key="10">
    <source>
        <dbReference type="Proteomes" id="UP001498421"/>
    </source>
</evidence>
<feature type="transmembrane region" description="Helical" evidence="7">
    <location>
        <begin position="215"/>
        <end position="237"/>
    </location>
</feature>